<dbReference type="VEuPathDB" id="TriTrypDB:LMJLV39_190013900"/>
<reference evidence="3 5" key="1">
    <citation type="journal article" date="2005" name="Science">
        <title>The genome of the kinetoplastid parasite, Leishmania major.</title>
        <authorList>
            <person name="Ivens A.C."/>
            <person name="Peacock C.S."/>
            <person name="Worthey E.A."/>
            <person name="Murphy L."/>
            <person name="Aggarwal G."/>
            <person name="Berriman M."/>
            <person name="Sisk E."/>
            <person name="Rajandream M.A."/>
            <person name="Adlem E."/>
            <person name="Aert R."/>
            <person name="Anupama A."/>
            <person name="Apostolou Z."/>
            <person name="Attipoe P."/>
            <person name="Bason N."/>
            <person name="Bauser C."/>
            <person name="Beck A."/>
            <person name="Beverley S.M."/>
            <person name="Bianchettin G."/>
            <person name="Borzym K."/>
            <person name="Bothe G."/>
            <person name="Bruschi C.V."/>
            <person name="Collins M."/>
            <person name="Cadag E."/>
            <person name="Ciarloni L."/>
            <person name="Clayton C."/>
            <person name="Coulson R.M."/>
            <person name="Cronin A."/>
            <person name="Cruz A.K."/>
            <person name="Davies R.M."/>
            <person name="De Gaudenzi J."/>
            <person name="Dobson D.E."/>
            <person name="Duesterhoeft A."/>
            <person name="Fazelina G."/>
            <person name="Fosker N."/>
            <person name="Frasch A.C."/>
            <person name="Fraser A."/>
            <person name="Fuchs M."/>
            <person name="Gabel C."/>
            <person name="Goble A."/>
            <person name="Goffeau A."/>
            <person name="Harris D."/>
            <person name="Hertz-Fowler C."/>
            <person name="Hilbert H."/>
            <person name="Horn D."/>
            <person name="Huang Y."/>
            <person name="Klages S."/>
            <person name="Knights A."/>
            <person name="Kube M."/>
            <person name="Larke N."/>
            <person name="Litvin L."/>
            <person name="Lord A."/>
            <person name="Louie T."/>
            <person name="Marra M."/>
            <person name="Masuy D."/>
            <person name="Matthews K."/>
            <person name="Michaeli S."/>
            <person name="Mottram J.C."/>
            <person name="Muller-Auer S."/>
            <person name="Munden H."/>
            <person name="Nelson S."/>
            <person name="Norbertczak H."/>
            <person name="Oliver K."/>
            <person name="O'neil S."/>
            <person name="Pentony M."/>
            <person name="Pohl T.M."/>
            <person name="Price C."/>
            <person name="Purnelle B."/>
            <person name="Quail M.A."/>
            <person name="Rabbinowitsch E."/>
            <person name="Reinhardt R."/>
            <person name="Rieger M."/>
            <person name="Rinta J."/>
            <person name="Robben J."/>
            <person name="Robertson L."/>
            <person name="Ruiz J.C."/>
            <person name="Rutter S."/>
            <person name="Saunders D."/>
            <person name="Schafer M."/>
            <person name="Schein J."/>
            <person name="Schwartz D.C."/>
            <person name="Seeger K."/>
            <person name="Seyler A."/>
            <person name="Sharp S."/>
            <person name="Shin H."/>
            <person name="Sivam D."/>
            <person name="Squares R."/>
            <person name="Squares S."/>
            <person name="Tosato V."/>
            <person name="Vogt C."/>
            <person name="Volckaert G."/>
            <person name="Wambutt R."/>
            <person name="Warren T."/>
            <person name="Wedler H."/>
            <person name="Woodward J."/>
            <person name="Zhou S."/>
            <person name="Zimmermann W."/>
            <person name="Smith D.F."/>
            <person name="Blackwell J.M."/>
            <person name="Stuart K.D."/>
            <person name="Barrell B."/>
            <person name="Myler P.J."/>
        </authorList>
    </citation>
    <scope>NUCLEOTIDE SEQUENCE [LARGE SCALE GENOMIC DNA]</scope>
    <source>
        <strain evidence="3">Friedlin</strain>
        <strain evidence="5">MHOM/IL/81/Friedlin</strain>
    </source>
</reference>
<evidence type="ECO:0000313" key="2">
    <source>
        <dbReference type="EMBL" id="CAJ07168.1"/>
    </source>
</evidence>
<dbReference type="VEuPathDB" id="TriTrypDB:LMJSD75_190013700"/>
<protein>
    <submittedName>
        <fullName evidence="3">Uncharacterized protein</fullName>
    </submittedName>
</protein>
<evidence type="ECO:0000313" key="5">
    <source>
        <dbReference type="Proteomes" id="UP000000542"/>
    </source>
</evidence>
<dbReference type="GeneID" id="5651185"/>
<proteinExistence type="predicted"/>
<dbReference type="HOGENOM" id="CLU_2404256_0_0_1"/>
<dbReference type="GeneID" id="5651182"/>
<dbReference type="VEuPathDB" id="TriTrypDB:LMJFC_190014700"/>
<accession>Q4QDD5</accession>
<dbReference type="EMBL" id="FR796415">
    <property type="protein sequence ID" value="CAJ07174.1"/>
    <property type="molecule type" value="Genomic_DNA"/>
</dbReference>
<name>Q4QDD5_LEIMA</name>
<dbReference type="Proteomes" id="UP000000542">
    <property type="component" value="Chromosome 19"/>
</dbReference>
<dbReference type="RefSeq" id="XP_001682663.1">
    <property type="nucleotide sequence ID" value="XM_001682611.1"/>
</dbReference>
<evidence type="ECO:0000313" key="3">
    <source>
        <dbReference type="EMBL" id="CAJ07171.1"/>
    </source>
</evidence>
<feature type="signal peptide" evidence="1">
    <location>
        <begin position="1"/>
        <end position="17"/>
    </location>
</feature>
<dbReference type="KEGG" id="lma:LMJF_19_0843"/>
<dbReference type="EMBL" id="FR796415">
    <property type="protein sequence ID" value="CAJ07171.1"/>
    <property type="molecule type" value="Genomic_DNA"/>
</dbReference>
<keyword evidence="1" id="KW-0732">Signal</keyword>
<feature type="chain" id="PRO_5010138650" evidence="1">
    <location>
        <begin position="18"/>
        <end position="93"/>
    </location>
</feature>
<reference evidence="3" key="3">
    <citation type="submission" date="2011-01" db="EMBL/GenBank/DDBJ databases">
        <authorList>
            <person name="Aslett M."/>
        </authorList>
    </citation>
    <scope>NUCLEOTIDE SEQUENCE</scope>
    <source>
        <strain evidence="3">Friedlin</strain>
    </source>
</reference>
<dbReference type="VEuPathDB" id="TriTrypDB:LmjF.19.0830"/>
<dbReference type="InParanoid" id="Q4QDD5"/>
<dbReference type="KEGG" id="lma:LMJF_19_0830"/>
<dbReference type="AlphaFoldDB" id="Q4QDD5"/>
<dbReference type="RefSeq" id="XP_001682660.1">
    <property type="nucleotide sequence ID" value="XM_001682608.1"/>
</dbReference>
<dbReference type="KEGG" id="lma:LMJF_19_0847"/>
<reference evidence="3 5" key="2">
    <citation type="journal article" date="2011" name="Genome Res.">
        <title>Chromosome and gene copy number variation allow major structural change between species and strains of Leishmania.</title>
        <authorList>
            <person name="Rogers M.B."/>
            <person name="Hilley J.D."/>
            <person name="Dickens N.J."/>
            <person name="Wilkes J."/>
            <person name="Bates P.A."/>
            <person name="Depledge D.P."/>
            <person name="Harris D."/>
            <person name="Her Y."/>
            <person name="Herzyk P."/>
            <person name="Imamura H."/>
            <person name="Otto T.D."/>
            <person name="Sanders M."/>
            <person name="Seeger K."/>
            <person name="Dujardin J.C."/>
            <person name="Berriman M."/>
            <person name="Smith D.F."/>
            <person name="Hertz-Fowler C."/>
            <person name="Mottram J.C."/>
        </authorList>
    </citation>
    <scope>NUCLEOTIDE SEQUENCE [LARGE SCALE GENOMIC DNA]</scope>
    <source>
        <strain evidence="3">Friedlin</strain>
        <strain evidence="5">MHOM/IL/81/Friedlin</strain>
    </source>
</reference>
<dbReference type="RefSeq" id="XP_001682666.1">
    <property type="nucleotide sequence ID" value="XM_001682614.1"/>
</dbReference>
<organism evidence="3 5">
    <name type="scientific">Leishmania major</name>
    <dbReference type="NCBI Taxonomy" id="5664"/>
    <lineage>
        <taxon>Eukaryota</taxon>
        <taxon>Discoba</taxon>
        <taxon>Euglenozoa</taxon>
        <taxon>Kinetoplastea</taxon>
        <taxon>Metakinetoplastina</taxon>
        <taxon>Trypanosomatida</taxon>
        <taxon>Trypanosomatidae</taxon>
        <taxon>Leishmaniinae</taxon>
        <taxon>Leishmania</taxon>
    </lineage>
</organism>
<gene>
    <name evidence="2" type="ORF">LMJF_19_0830</name>
    <name evidence="3" type="ORF">LMJF_19_0843</name>
    <name evidence="4" type="ORF">LMJF_19_0847</name>
</gene>
<evidence type="ECO:0000256" key="1">
    <source>
        <dbReference type="SAM" id="SignalP"/>
    </source>
</evidence>
<dbReference type="GeneID" id="5651188"/>
<dbReference type="EMBL" id="FR796415">
    <property type="protein sequence ID" value="CAJ07168.1"/>
    <property type="molecule type" value="Genomic_DNA"/>
</dbReference>
<evidence type="ECO:0000313" key="4">
    <source>
        <dbReference type="EMBL" id="CAJ07174.1"/>
    </source>
</evidence>
<keyword evidence="5" id="KW-1185">Reference proteome</keyword>
<sequence length="93" mass="10562">MCREPYLLLSMHRLLLAAYWPDSDRLHCSEREWPLTEHSGAVPFMVESANGRVLPWCPWRDNSVAELLAVVRGMMELAGMKLGIVVGDRLVPD</sequence>